<dbReference type="PANTHER" id="PTHR36452">
    <property type="entry name" value="CHROMOSOME 12, WHOLE GENOME SHOTGUN SEQUENCE"/>
    <property type="match status" value="1"/>
</dbReference>
<dbReference type="Pfam" id="PF09365">
    <property type="entry name" value="DUF2461"/>
    <property type="match status" value="1"/>
</dbReference>
<feature type="compositionally biased region" description="Acidic residues" evidence="1">
    <location>
        <begin position="379"/>
        <end position="415"/>
    </location>
</feature>
<dbReference type="AlphaFoldDB" id="A0AA38W4I1"/>
<reference evidence="2" key="1">
    <citation type="submission" date="2022-07" db="EMBL/GenBank/DDBJ databases">
        <title>Fungi with potential for degradation of polypropylene.</title>
        <authorList>
            <person name="Gostincar C."/>
        </authorList>
    </citation>
    <scope>NUCLEOTIDE SEQUENCE</scope>
    <source>
        <strain evidence="2">EXF-13287</strain>
    </source>
</reference>
<keyword evidence="2" id="KW-0378">Hydrolase</keyword>
<evidence type="ECO:0000256" key="1">
    <source>
        <dbReference type="SAM" id="MobiDB-lite"/>
    </source>
</evidence>
<protein>
    <submittedName>
        <fullName evidence="2">Glycoside hydrolase family 92 protein</fullName>
    </submittedName>
</protein>
<feature type="region of interest" description="Disordered" evidence="1">
    <location>
        <begin position="1"/>
        <end position="129"/>
    </location>
</feature>
<evidence type="ECO:0000313" key="2">
    <source>
        <dbReference type="EMBL" id="KAJ9165680.1"/>
    </source>
</evidence>
<dbReference type="GO" id="GO:0016787">
    <property type="term" value="F:hydrolase activity"/>
    <property type="evidence" value="ECO:0007669"/>
    <property type="project" value="UniProtKB-KW"/>
</dbReference>
<name>A0AA38W4I1_9PEZI</name>
<feature type="region of interest" description="Disordered" evidence="1">
    <location>
        <begin position="374"/>
        <end position="415"/>
    </location>
</feature>
<organism evidence="2 3">
    <name type="scientific">Coniochaeta hoffmannii</name>
    <dbReference type="NCBI Taxonomy" id="91930"/>
    <lineage>
        <taxon>Eukaryota</taxon>
        <taxon>Fungi</taxon>
        <taxon>Dikarya</taxon>
        <taxon>Ascomycota</taxon>
        <taxon>Pezizomycotina</taxon>
        <taxon>Sordariomycetes</taxon>
        <taxon>Sordariomycetidae</taxon>
        <taxon>Coniochaetales</taxon>
        <taxon>Coniochaetaceae</taxon>
        <taxon>Coniochaeta</taxon>
    </lineage>
</organism>
<feature type="compositionally biased region" description="Acidic residues" evidence="1">
    <location>
        <begin position="35"/>
        <end position="45"/>
    </location>
</feature>
<comment type="caution">
    <text evidence="2">The sequence shown here is derived from an EMBL/GenBank/DDBJ whole genome shotgun (WGS) entry which is preliminary data.</text>
</comment>
<sequence>MAPKRKAPETPETSASARRSTRISSSGKKSRYFDDGSDDEASASEEEYRTKRSSARASKVKSTPRSNGKSDGNKRRRAVSDDEKEEEEDDDDVYNDEEEATPEDAASDDEEVSFDESAPPKVTYTPLPKLRDTGGVPYEDTRLHKNTMLFLKDLKANNKRSWLKSHDPEFRRALKDFDTYITTLTPHLITHDPTIPELPLKDVIFRIYRDTRFSRDPTPYKPHFSAAWSRTGRKGPYAVYYLHVQPGSQSFVGGGMYHPPAEPLARLRASIDERPWRWRRVLAEEGFRGTFLEGAMPGEEGAVGEFVRRNQEGALKTKPKGFNADHRDIEMLKLKSFTVHKKVPDSVFTDKNGQEEIARILGALVGFVTHLNRIVMPDPGDDDDSEEEEDQDEEGDEGDEEEEDDQEDGDEEDEV</sequence>
<feature type="compositionally biased region" description="Low complexity" evidence="1">
    <location>
        <begin position="13"/>
        <end position="26"/>
    </location>
</feature>
<evidence type="ECO:0000313" key="3">
    <source>
        <dbReference type="Proteomes" id="UP001174691"/>
    </source>
</evidence>
<proteinExistence type="predicted"/>
<dbReference type="Proteomes" id="UP001174691">
    <property type="component" value="Unassembled WGS sequence"/>
</dbReference>
<dbReference type="InterPro" id="IPR012808">
    <property type="entry name" value="CHP02453"/>
</dbReference>
<dbReference type="EMBL" id="JANBVN010000002">
    <property type="protein sequence ID" value="KAJ9165680.1"/>
    <property type="molecule type" value="Genomic_DNA"/>
</dbReference>
<dbReference type="PANTHER" id="PTHR36452:SF1">
    <property type="entry name" value="DUF2461 DOMAIN-CONTAINING PROTEIN"/>
    <property type="match status" value="1"/>
</dbReference>
<feature type="compositionally biased region" description="Acidic residues" evidence="1">
    <location>
        <begin position="82"/>
        <end position="114"/>
    </location>
</feature>
<dbReference type="NCBIfam" id="TIGR02453">
    <property type="entry name" value="TIGR02453 family protein"/>
    <property type="match status" value="1"/>
</dbReference>
<keyword evidence="3" id="KW-1185">Reference proteome</keyword>
<accession>A0AA38W4I1</accession>
<gene>
    <name evidence="2" type="ORF">NKR19_g254</name>
</gene>